<feature type="binding site" evidence="14">
    <location>
        <begin position="16"/>
        <end position="18"/>
    </location>
    <ligand>
        <name>FMN</name>
        <dbReference type="ChEBI" id="CHEBI:58210"/>
    </ligand>
</feature>
<keyword evidence="6 12" id="KW-0819">tRNA processing</keyword>
<evidence type="ECO:0000256" key="12">
    <source>
        <dbReference type="PIRNR" id="PIRNR006621"/>
    </source>
</evidence>
<keyword evidence="3" id="KW-0820">tRNA-binding</keyword>
<comment type="similarity">
    <text evidence="12">Belongs to the dus family.</text>
</comment>
<dbReference type="InterPro" id="IPR001269">
    <property type="entry name" value="DUS_fam"/>
</dbReference>
<sequence length="321" mass="34693">MKIGNLEIYGNVFLAPMAGITDTPFRRLVQDFGVSAVWTEMLSAAAIAGDRGTFRTLDLEGHVVPTFFQISGKDPGIMAEAANRIQDMGAAAIDVNMGCPARKIVGRGEGAALMKDVSLAGRIIAAIRKVLSIPLTAKIRSGWDETSYNAAEMAKVLELEGADALIIHPRSRSHRHSGPPALSVIQEVKQSVGIPVVGNGGILEVQDAVAMVGQTCCDGVMIGRGALGRPWLPGQILVRFGLSSNGSSRFTTFFDVIREHLGMQVQWWGTLGAVLRMRKHLAWYSRGFAGGAEFRKRVFRIEEPEAVLDCVEEFFGKVVIS</sequence>
<evidence type="ECO:0000256" key="8">
    <source>
        <dbReference type="ARBA" id="ARBA00022884"/>
    </source>
</evidence>
<dbReference type="Gene3D" id="1.10.1200.80">
    <property type="entry name" value="Putative flavin oxidoreducatase, domain 2"/>
    <property type="match status" value="1"/>
</dbReference>
<comment type="cofactor">
    <cofactor evidence="1 12 14">
        <name>FMN</name>
        <dbReference type="ChEBI" id="CHEBI:58210"/>
    </cofactor>
</comment>
<feature type="binding site" evidence="14">
    <location>
        <position position="138"/>
    </location>
    <ligand>
        <name>FMN</name>
        <dbReference type="ChEBI" id="CHEBI:58210"/>
    </ligand>
</feature>
<dbReference type="PROSITE" id="PS01136">
    <property type="entry name" value="UPF0034"/>
    <property type="match status" value="1"/>
</dbReference>
<evidence type="ECO:0000256" key="4">
    <source>
        <dbReference type="ARBA" id="ARBA00022630"/>
    </source>
</evidence>
<proteinExistence type="inferred from homology"/>
<dbReference type="EMBL" id="JACRDE010000324">
    <property type="protein sequence ID" value="MBI5250259.1"/>
    <property type="molecule type" value="Genomic_DNA"/>
</dbReference>
<dbReference type="InterPro" id="IPR035587">
    <property type="entry name" value="DUS-like_FMN-bd"/>
</dbReference>
<evidence type="ECO:0000256" key="1">
    <source>
        <dbReference type="ARBA" id="ARBA00001917"/>
    </source>
</evidence>
<keyword evidence="14" id="KW-0547">Nucleotide-binding</keyword>
<comment type="catalytic activity">
    <reaction evidence="11">
        <text>a 5,6-dihydrouridine in tRNA + NAD(+) = a uridine in tRNA + NADH + H(+)</text>
        <dbReference type="Rhea" id="RHEA:54452"/>
        <dbReference type="Rhea" id="RHEA-COMP:13339"/>
        <dbReference type="Rhea" id="RHEA-COMP:13887"/>
        <dbReference type="ChEBI" id="CHEBI:15378"/>
        <dbReference type="ChEBI" id="CHEBI:57540"/>
        <dbReference type="ChEBI" id="CHEBI:57945"/>
        <dbReference type="ChEBI" id="CHEBI:65315"/>
        <dbReference type="ChEBI" id="CHEBI:74443"/>
    </reaction>
</comment>
<evidence type="ECO:0000256" key="3">
    <source>
        <dbReference type="ARBA" id="ARBA00022555"/>
    </source>
</evidence>
<comment type="catalytic activity">
    <reaction evidence="10">
        <text>a 5,6-dihydrouridine in tRNA + NADP(+) = a uridine in tRNA + NADPH + H(+)</text>
        <dbReference type="Rhea" id="RHEA:23624"/>
        <dbReference type="Rhea" id="RHEA-COMP:13339"/>
        <dbReference type="Rhea" id="RHEA-COMP:13887"/>
        <dbReference type="ChEBI" id="CHEBI:15378"/>
        <dbReference type="ChEBI" id="CHEBI:57783"/>
        <dbReference type="ChEBI" id="CHEBI:58349"/>
        <dbReference type="ChEBI" id="CHEBI:65315"/>
        <dbReference type="ChEBI" id="CHEBI:74443"/>
    </reaction>
</comment>
<evidence type="ECO:0000313" key="16">
    <source>
        <dbReference type="EMBL" id="MBI5250259.1"/>
    </source>
</evidence>
<dbReference type="PANTHER" id="PTHR45846">
    <property type="entry name" value="TRNA-DIHYDROURIDINE(47) SYNTHASE [NAD(P)(+)]-LIKE"/>
    <property type="match status" value="1"/>
</dbReference>
<evidence type="ECO:0000256" key="10">
    <source>
        <dbReference type="ARBA" id="ARBA00048205"/>
    </source>
</evidence>
<reference evidence="16" key="1">
    <citation type="submission" date="2020-07" db="EMBL/GenBank/DDBJ databases">
        <title>Huge and variable diversity of episymbiotic CPR bacteria and DPANN archaea in groundwater ecosystems.</title>
        <authorList>
            <person name="He C.Y."/>
            <person name="Keren R."/>
            <person name="Whittaker M."/>
            <person name="Farag I.F."/>
            <person name="Doudna J."/>
            <person name="Cate J.H.D."/>
            <person name="Banfield J.F."/>
        </authorList>
    </citation>
    <scope>NUCLEOTIDE SEQUENCE</scope>
    <source>
        <strain evidence="16">NC_groundwater_1664_Pr3_B-0.1um_52_9</strain>
    </source>
</reference>
<evidence type="ECO:0000256" key="13">
    <source>
        <dbReference type="PIRSR" id="PIRSR006621-1"/>
    </source>
</evidence>
<evidence type="ECO:0000256" key="6">
    <source>
        <dbReference type="ARBA" id="ARBA00022694"/>
    </source>
</evidence>
<keyword evidence="9 12" id="KW-0560">Oxidoreductase</keyword>
<dbReference type="EC" id="1.3.1.-" evidence="12"/>
<protein>
    <recommendedName>
        <fullName evidence="12">tRNA-dihydrouridine synthase</fullName>
        <ecNumber evidence="12">1.3.1.-</ecNumber>
    </recommendedName>
</protein>
<name>A0A9D6Z3U7_9BACT</name>
<feature type="binding site" evidence="14">
    <location>
        <begin position="199"/>
        <end position="201"/>
    </location>
    <ligand>
        <name>FMN</name>
        <dbReference type="ChEBI" id="CHEBI:58210"/>
    </ligand>
</feature>
<keyword evidence="4 12" id="KW-0285">Flavoprotein</keyword>
<dbReference type="PIRSF" id="PIRSF006621">
    <property type="entry name" value="Dus"/>
    <property type="match status" value="1"/>
</dbReference>
<feature type="binding site" evidence="14">
    <location>
        <position position="168"/>
    </location>
    <ligand>
        <name>FMN</name>
        <dbReference type="ChEBI" id="CHEBI:58210"/>
    </ligand>
</feature>
<evidence type="ECO:0000256" key="14">
    <source>
        <dbReference type="PIRSR" id="PIRSR006621-2"/>
    </source>
</evidence>
<comment type="function">
    <text evidence="2 12">Catalyzes the synthesis of 5,6-dihydrouridine (D), a modified base found in the D-loop of most tRNAs, via the reduction of the C5-C6 double bond in target uridines.</text>
</comment>
<dbReference type="GO" id="GO:0000049">
    <property type="term" value="F:tRNA binding"/>
    <property type="evidence" value="ECO:0007669"/>
    <property type="project" value="UniProtKB-KW"/>
</dbReference>
<evidence type="ECO:0000313" key="17">
    <source>
        <dbReference type="Proteomes" id="UP000807825"/>
    </source>
</evidence>
<gene>
    <name evidence="16" type="primary">dusB</name>
    <name evidence="16" type="ORF">HY912_12260</name>
</gene>
<dbReference type="NCBIfam" id="TIGR00737">
    <property type="entry name" value="nifR3_yhdG"/>
    <property type="match status" value="1"/>
</dbReference>
<feature type="active site" description="Proton donor" evidence="13">
    <location>
        <position position="99"/>
    </location>
</feature>
<dbReference type="Pfam" id="PF01207">
    <property type="entry name" value="Dus"/>
    <property type="match status" value="1"/>
</dbReference>
<evidence type="ECO:0000256" key="9">
    <source>
        <dbReference type="ARBA" id="ARBA00023002"/>
    </source>
</evidence>
<dbReference type="InterPro" id="IPR018517">
    <property type="entry name" value="tRNA_hU_synthase_CS"/>
</dbReference>
<feature type="binding site" evidence="14">
    <location>
        <position position="69"/>
    </location>
    <ligand>
        <name>FMN</name>
        <dbReference type="ChEBI" id="CHEBI:58210"/>
    </ligand>
</feature>
<keyword evidence="5 12" id="KW-0288">FMN</keyword>
<dbReference type="GO" id="GO:0017150">
    <property type="term" value="F:tRNA dihydrouridine synthase activity"/>
    <property type="evidence" value="ECO:0007669"/>
    <property type="project" value="InterPro"/>
</dbReference>
<dbReference type="InterPro" id="IPR004652">
    <property type="entry name" value="DusB-like"/>
</dbReference>
<dbReference type="Gene3D" id="3.20.20.70">
    <property type="entry name" value="Aldolase class I"/>
    <property type="match status" value="1"/>
</dbReference>
<keyword evidence="7" id="KW-0521">NADP</keyword>
<feature type="binding site" evidence="14">
    <location>
        <begin position="223"/>
        <end position="224"/>
    </location>
    <ligand>
        <name>FMN</name>
        <dbReference type="ChEBI" id="CHEBI:58210"/>
    </ligand>
</feature>
<dbReference type="SUPFAM" id="SSF51395">
    <property type="entry name" value="FMN-linked oxidoreductases"/>
    <property type="match status" value="1"/>
</dbReference>
<comment type="caution">
    <text evidence="16">The sequence shown here is derived from an EMBL/GenBank/DDBJ whole genome shotgun (WGS) entry which is preliminary data.</text>
</comment>
<dbReference type="AlphaFoldDB" id="A0A9D6Z3U7"/>
<dbReference type="Proteomes" id="UP000807825">
    <property type="component" value="Unassembled WGS sequence"/>
</dbReference>
<keyword evidence="8" id="KW-0694">RNA-binding</keyword>
<evidence type="ECO:0000256" key="11">
    <source>
        <dbReference type="ARBA" id="ARBA00048802"/>
    </source>
</evidence>
<dbReference type="CDD" id="cd02801">
    <property type="entry name" value="DUS_like_FMN"/>
    <property type="match status" value="1"/>
</dbReference>
<dbReference type="InterPro" id="IPR013785">
    <property type="entry name" value="Aldolase_TIM"/>
</dbReference>
<dbReference type="GO" id="GO:0050660">
    <property type="term" value="F:flavin adenine dinucleotide binding"/>
    <property type="evidence" value="ECO:0007669"/>
    <property type="project" value="InterPro"/>
</dbReference>
<evidence type="ECO:0000259" key="15">
    <source>
        <dbReference type="Pfam" id="PF01207"/>
    </source>
</evidence>
<feature type="domain" description="DUS-like FMN-binding" evidence="15">
    <location>
        <begin position="14"/>
        <end position="312"/>
    </location>
</feature>
<evidence type="ECO:0000256" key="2">
    <source>
        <dbReference type="ARBA" id="ARBA00002790"/>
    </source>
</evidence>
<organism evidence="16 17">
    <name type="scientific">Desulfomonile tiedjei</name>
    <dbReference type="NCBI Taxonomy" id="2358"/>
    <lineage>
        <taxon>Bacteria</taxon>
        <taxon>Pseudomonadati</taxon>
        <taxon>Thermodesulfobacteriota</taxon>
        <taxon>Desulfomonilia</taxon>
        <taxon>Desulfomonilales</taxon>
        <taxon>Desulfomonilaceae</taxon>
        <taxon>Desulfomonile</taxon>
    </lineage>
</organism>
<evidence type="ECO:0000256" key="7">
    <source>
        <dbReference type="ARBA" id="ARBA00022857"/>
    </source>
</evidence>
<evidence type="ECO:0000256" key="5">
    <source>
        <dbReference type="ARBA" id="ARBA00022643"/>
    </source>
</evidence>
<dbReference type="InterPro" id="IPR024036">
    <property type="entry name" value="tRNA-dHydroUridine_Synthase_C"/>
</dbReference>
<dbReference type="PANTHER" id="PTHR45846:SF1">
    <property type="entry name" value="TRNA-DIHYDROURIDINE(47) SYNTHASE [NAD(P)(+)]-LIKE"/>
    <property type="match status" value="1"/>
</dbReference>
<accession>A0A9D6Z3U7</accession>